<dbReference type="InterPro" id="IPR009003">
    <property type="entry name" value="Peptidase_S1_PA"/>
</dbReference>
<feature type="domain" description="Peptidase S1" evidence="1">
    <location>
        <begin position="6"/>
        <end position="78"/>
    </location>
</feature>
<dbReference type="AlphaFoldDB" id="S4P6P1"/>
<dbReference type="GO" id="GO:0006508">
    <property type="term" value="P:proteolysis"/>
    <property type="evidence" value="ECO:0007669"/>
    <property type="project" value="InterPro"/>
</dbReference>
<dbReference type="SUPFAM" id="SSF50494">
    <property type="entry name" value="Trypsin-like serine proteases"/>
    <property type="match status" value="1"/>
</dbReference>
<dbReference type="EMBL" id="GAIX01010275">
    <property type="protein sequence ID" value="JAA82285.1"/>
    <property type="molecule type" value="Transcribed_RNA"/>
</dbReference>
<protein>
    <submittedName>
        <fullName evidence="2">Trypsin theta</fullName>
    </submittedName>
</protein>
<proteinExistence type="predicted"/>
<dbReference type="Pfam" id="PF00089">
    <property type="entry name" value="Trypsin"/>
    <property type="match status" value="1"/>
</dbReference>
<dbReference type="GO" id="GO:0004252">
    <property type="term" value="F:serine-type endopeptidase activity"/>
    <property type="evidence" value="ECO:0007669"/>
    <property type="project" value="InterPro"/>
</dbReference>
<reference evidence="2" key="1">
    <citation type="journal article" date="2013" name="BMC Genomics">
        <title>Unscrambling butterfly oogenesis.</title>
        <authorList>
            <person name="Carter J.M."/>
            <person name="Baker S.C."/>
            <person name="Pink R."/>
            <person name="Carter D.R."/>
            <person name="Collins A."/>
            <person name="Tomlin J."/>
            <person name="Gibbs M."/>
            <person name="Breuker C.J."/>
        </authorList>
    </citation>
    <scope>NUCLEOTIDE SEQUENCE</scope>
    <source>
        <tissue evidence="2">Ovary</tissue>
    </source>
</reference>
<evidence type="ECO:0000313" key="2">
    <source>
        <dbReference type="EMBL" id="JAA82285.1"/>
    </source>
</evidence>
<evidence type="ECO:0000259" key="1">
    <source>
        <dbReference type="Pfam" id="PF00089"/>
    </source>
</evidence>
<name>S4P6P1_9NEOP</name>
<feature type="non-terminal residue" evidence="2">
    <location>
        <position position="93"/>
    </location>
</feature>
<organism evidence="2">
    <name type="scientific">Pararge aegeria</name>
    <name type="common">speckled wood butterfly</name>
    <dbReference type="NCBI Taxonomy" id="116150"/>
    <lineage>
        <taxon>Eukaryota</taxon>
        <taxon>Metazoa</taxon>
        <taxon>Ecdysozoa</taxon>
        <taxon>Arthropoda</taxon>
        <taxon>Hexapoda</taxon>
        <taxon>Insecta</taxon>
        <taxon>Pterygota</taxon>
        <taxon>Neoptera</taxon>
        <taxon>Endopterygota</taxon>
        <taxon>Lepidoptera</taxon>
        <taxon>Glossata</taxon>
        <taxon>Ditrysia</taxon>
        <taxon>Papilionoidea</taxon>
        <taxon>Nymphalidae</taxon>
        <taxon>Satyrinae</taxon>
        <taxon>Satyrini</taxon>
        <taxon>Parargina</taxon>
        <taxon>Pararge</taxon>
    </lineage>
</organism>
<feature type="non-terminal residue" evidence="2">
    <location>
        <position position="1"/>
    </location>
</feature>
<accession>S4P6P1</accession>
<dbReference type="InterPro" id="IPR043504">
    <property type="entry name" value="Peptidase_S1_PA_chymotrypsin"/>
</dbReference>
<sequence length="93" mass="10340">RAITFGCTLTIVSEYWTITVASCIEAIEEGDSLDSFVMMRGFKEQDQNIYPVAEVMIHPQYQGVNVTFDLAALKSEGRLVKEGNLVLKLPSLV</sequence>
<dbReference type="InterPro" id="IPR001254">
    <property type="entry name" value="Trypsin_dom"/>
</dbReference>
<dbReference type="Gene3D" id="2.40.10.10">
    <property type="entry name" value="Trypsin-like serine proteases"/>
    <property type="match status" value="1"/>
</dbReference>
<reference evidence="2" key="2">
    <citation type="submission" date="2013-05" db="EMBL/GenBank/DDBJ databases">
        <authorList>
            <person name="Carter J.-M."/>
            <person name="Baker S.C."/>
            <person name="Pink R."/>
            <person name="Carter D.R.F."/>
            <person name="Collins A."/>
            <person name="Tomlin J."/>
            <person name="Gibbs M."/>
            <person name="Breuker C.J."/>
        </authorList>
    </citation>
    <scope>NUCLEOTIDE SEQUENCE</scope>
    <source>
        <tissue evidence="2">Ovary</tissue>
    </source>
</reference>